<evidence type="ECO:0000259" key="2">
    <source>
        <dbReference type="Pfam" id="PF08711"/>
    </source>
</evidence>
<sequence>MAERMNRKWSLLSFVSNPSHNLRYSAGMRGSAMLKCLDRLRKLYLLYSNSHPNLYAMMLVRGIPDFIGSGLLRNFTEDMRMNFDYVKKLIIESIYIRDLYGIGDALLYRNVSDLLKYEYQDIVSDLLKYEYQPDDEFKEAFSNMMNSRGETTPPVDFEGVIAGETILYEEWIMLPGGLIPCGKIKPLKRKTKASCSIYLYRFQVTKIGISVNAWRKHEAKEIRNLVRKLIENWTNMIDSWVEATEAVEGAEIRTDSVKTSVMEQEEEGLPSPPLDEGAFLADPTSIELSEPNEFLGGERVGPVVPKPSNSESGPGRAKSTVKPKVQQKPDDKVVIPKKPMPPRQEKLNFNNEPCDGIRLLEAAKRKLHERYQEVENDQ</sequence>
<feature type="region of interest" description="Disordered" evidence="1">
    <location>
        <begin position="294"/>
        <end position="352"/>
    </location>
</feature>
<dbReference type="SUPFAM" id="SSF47676">
    <property type="entry name" value="Conserved domain common to transcription factors TFIIS, elongin A, CRSP70"/>
    <property type="match status" value="1"/>
</dbReference>
<keyword evidence="4" id="KW-1185">Reference proteome</keyword>
<reference evidence="4" key="1">
    <citation type="journal article" date="2024" name="IScience">
        <title>Strigolactones Initiate the Formation of Haustorium-like Structures in Castilleja.</title>
        <authorList>
            <person name="Buerger M."/>
            <person name="Peterson D."/>
            <person name="Chory J."/>
        </authorList>
    </citation>
    <scope>NUCLEOTIDE SEQUENCE [LARGE SCALE GENOMIC DNA]</scope>
</reference>
<dbReference type="InterPro" id="IPR017923">
    <property type="entry name" value="TFIIS_N"/>
</dbReference>
<organism evidence="3 4">
    <name type="scientific">Castilleja foliolosa</name>
    <dbReference type="NCBI Taxonomy" id="1961234"/>
    <lineage>
        <taxon>Eukaryota</taxon>
        <taxon>Viridiplantae</taxon>
        <taxon>Streptophyta</taxon>
        <taxon>Embryophyta</taxon>
        <taxon>Tracheophyta</taxon>
        <taxon>Spermatophyta</taxon>
        <taxon>Magnoliopsida</taxon>
        <taxon>eudicotyledons</taxon>
        <taxon>Gunneridae</taxon>
        <taxon>Pentapetalae</taxon>
        <taxon>asterids</taxon>
        <taxon>lamiids</taxon>
        <taxon>Lamiales</taxon>
        <taxon>Orobanchaceae</taxon>
        <taxon>Pedicularideae</taxon>
        <taxon>Castillejinae</taxon>
        <taxon>Castilleja</taxon>
    </lineage>
</organism>
<proteinExistence type="predicted"/>
<dbReference type="InterPro" id="IPR035441">
    <property type="entry name" value="TFIIS/LEDGF_dom_sf"/>
</dbReference>
<feature type="domain" description="TFIIS N-terminal" evidence="2">
    <location>
        <begin position="203"/>
        <end position="237"/>
    </location>
</feature>
<dbReference type="Proteomes" id="UP001632038">
    <property type="component" value="Unassembled WGS sequence"/>
</dbReference>
<gene>
    <name evidence="3" type="ORF">CASFOL_028061</name>
</gene>
<name>A0ABD3CEI4_9LAMI</name>
<dbReference type="Pfam" id="PF08711">
    <property type="entry name" value="Med26"/>
    <property type="match status" value="1"/>
</dbReference>
<dbReference type="PANTHER" id="PTHR46554:SF2">
    <property type="entry name" value="TFIIS N-TERMINAL DOMAIN-CONTAINING PROTEIN"/>
    <property type="match status" value="1"/>
</dbReference>
<dbReference type="EMBL" id="JAVIJP010000037">
    <property type="protein sequence ID" value="KAL3627959.1"/>
    <property type="molecule type" value="Genomic_DNA"/>
</dbReference>
<evidence type="ECO:0000256" key="1">
    <source>
        <dbReference type="SAM" id="MobiDB-lite"/>
    </source>
</evidence>
<dbReference type="Gene3D" id="1.20.930.10">
    <property type="entry name" value="Conserved domain common to transcription factors TFIIS, elongin A, CRSP70"/>
    <property type="match status" value="1"/>
</dbReference>
<dbReference type="PANTHER" id="PTHR46554">
    <property type="entry name" value="MEDIATOR OF RNA POLYMERASE II TRANSCRIPTION SUBUNIT 26A-RELATED"/>
    <property type="match status" value="1"/>
</dbReference>
<protein>
    <recommendedName>
        <fullName evidence="2">TFIIS N-terminal domain-containing protein</fullName>
    </recommendedName>
</protein>
<evidence type="ECO:0000313" key="3">
    <source>
        <dbReference type="EMBL" id="KAL3627959.1"/>
    </source>
</evidence>
<accession>A0ABD3CEI4</accession>
<dbReference type="AlphaFoldDB" id="A0ABD3CEI4"/>
<comment type="caution">
    <text evidence="3">The sequence shown here is derived from an EMBL/GenBank/DDBJ whole genome shotgun (WGS) entry which is preliminary data.</text>
</comment>
<evidence type="ECO:0000313" key="4">
    <source>
        <dbReference type="Proteomes" id="UP001632038"/>
    </source>
</evidence>